<accession>A0A5N7CWV4</accession>
<protein>
    <submittedName>
        <fullName evidence="2">Uncharacterized protein</fullName>
    </submittedName>
</protein>
<evidence type="ECO:0000313" key="2">
    <source>
        <dbReference type="EMBL" id="KAE8398073.1"/>
    </source>
</evidence>
<dbReference type="Proteomes" id="UP000325579">
    <property type="component" value="Unassembled WGS sequence"/>
</dbReference>
<gene>
    <name evidence="2" type="ORF">BDV37DRAFT_276419</name>
</gene>
<name>A0A5N7CWV4_9EURO</name>
<dbReference type="AlphaFoldDB" id="A0A5N7CWV4"/>
<organism evidence="2 3">
    <name type="scientific">Aspergillus pseudonomiae</name>
    <dbReference type="NCBI Taxonomy" id="1506151"/>
    <lineage>
        <taxon>Eukaryota</taxon>
        <taxon>Fungi</taxon>
        <taxon>Dikarya</taxon>
        <taxon>Ascomycota</taxon>
        <taxon>Pezizomycotina</taxon>
        <taxon>Eurotiomycetes</taxon>
        <taxon>Eurotiomycetidae</taxon>
        <taxon>Eurotiales</taxon>
        <taxon>Aspergillaceae</taxon>
        <taxon>Aspergillus</taxon>
        <taxon>Aspergillus subgen. Circumdati</taxon>
    </lineage>
</organism>
<feature type="chain" id="PRO_5024829158" evidence="1">
    <location>
        <begin position="22"/>
        <end position="139"/>
    </location>
</feature>
<dbReference type="RefSeq" id="XP_031935392.1">
    <property type="nucleotide sequence ID" value="XM_032085556.1"/>
</dbReference>
<evidence type="ECO:0000256" key="1">
    <source>
        <dbReference type="SAM" id="SignalP"/>
    </source>
</evidence>
<sequence>MKSSVSALTLLFLGTLQVSLAQLTGTGNHNGTQDGSKLEKHGNDILASFPQPAGDLCNDQLEGVIVEFIPTGPGGFRIDNVPPACMTLATLFLEGPGSPSPIPLGKDNLILRHLASGFSGISDDGLQRLQAILDARTQH</sequence>
<keyword evidence="1" id="KW-0732">Signal</keyword>
<reference evidence="2 3" key="1">
    <citation type="submission" date="2019-04" db="EMBL/GenBank/DDBJ databases">
        <authorList>
            <consortium name="DOE Joint Genome Institute"/>
            <person name="Mondo S."/>
            <person name="Kjaerbolling I."/>
            <person name="Vesth T."/>
            <person name="Frisvad J.C."/>
            <person name="Nybo J.L."/>
            <person name="Theobald S."/>
            <person name="Kildgaard S."/>
            <person name="Isbrandt T."/>
            <person name="Kuo A."/>
            <person name="Sato A."/>
            <person name="Lyhne E.K."/>
            <person name="Kogle M.E."/>
            <person name="Wiebenga A."/>
            <person name="Kun R.S."/>
            <person name="Lubbers R.J."/>
            <person name="Makela M.R."/>
            <person name="Barry K."/>
            <person name="Chovatia M."/>
            <person name="Clum A."/>
            <person name="Daum C."/>
            <person name="Haridas S."/>
            <person name="He G."/>
            <person name="LaButti K."/>
            <person name="Lipzen A."/>
            <person name="Riley R."/>
            <person name="Salamov A."/>
            <person name="Simmons B.A."/>
            <person name="Magnuson J.K."/>
            <person name="Henrissat B."/>
            <person name="Mortensen U.H."/>
            <person name="Larsen T.O."/>
            <person name="Devries R.P."/>
            <person name="Grigoriev I.V."/>
            <person name="Machida M."/>
            <person name="Baker S.E."/>
            <person name="Andersen M.R."/>
            <person name="Cantor M.N."/>
            <person name="Hua S.X."/>
        </authorList>
    </citation>
    <scope>NUCLEOTIDE SEQUENCE [LARGE SCALE GENOMIC DNA]</scope>
    <source>
        <strain evidence="2 3">CBS 119388</strain>
    </source>
</reference>
<dbReference type="GeneID" id="43670247"/>
<dbReference type="EMBL" id="ML736868">
    <property type="protein sequence ID" value="KAE8398073.1"/>
    <property type="molecule type" value="Genomic_DNA"/>
</dbReference>
<keyword evidence="3" id="KW-1185">Reference proteome</keyword>
<feature type="signal peptide" evidence="1">
    <location>
        <begin position="1"/>
        <end position="21"/>
    </location>
</feature>
<evidence type="ECO:0000313" key="3">
    <source>
        <dbReference type="Proteomes" id="UP000325579"/>
    </source>
</evidence>
<dbReference type="OrthoDB" id="4161406at2759"/>
<proteinExistence type="predicted"/>